<dbReference type="AlphaFoldDB" id="A0A0C3PS84"/>
<keyword evidence="1" id="KW-1133">Transmembrane helix</keyword>
<keyword evidence="1" id="KW-0472">Membrane</keyword>
<evidence type="ECO:0000313" key="3">
    <source>
        <dbReference type="Proteomes" id="UP000054217"/>
    </source>
</evidence>
<dbReference type="InParanoid" id="A0A0C3PS84"/>
<evidence type="ECO:0000256" key="1">
    <source>
        <dbReference type="SAM" id="Phobius"/>
    </source>
</evidence>
<keyword evidence="1" id="KW-0812">Transmembrane</keyword>
<feature type="transmembrane region" description="Helical" evidence="1">
    <location>
        <begin position="32"/>
        <end position="55"/>
    </location>
</feature>
<organism evidence="2 3">
    <name type="scientific">Pisolithus tinctorius Marx 270</name>
    <dbReference type="NCBI Taxonomy" id="870435"/>
    <lineage>
        <taxon>Eukaryota</taxon>
        <taxon>Fungi</taxon>
        <taxon>Dikarya</taxon>
        <taxon>Basidiomycota</taxon>
        <taxon>Agaricomycotina</taxon>
        <taxon>Agaricomycetes</taxon>
        <taxon>Agaricomycetidae</taxon>
        <taxon>Boletales</taxon>
        <taxon>Sclerodermatineae</taxon>
        <taxon>Pisolithaceae</taxon>
        <taxon>Pisolithus</taxon>
    </lineage>
</organism>
<evidence type="ECO:0000313" key="2">
    <source>
        <dbReference type="EMBL" id="KIO11494.1"/>
    </source>
</evidence>
<reference evidence="2 3" key="1">
    <citation type="submission" date="2014-04" db="EMBL/GenBank/DDBJ databases">
        <authorList>
            <consortium name="DOE Joint Genome Institute"/>
            <person name="Kuo A."/>
            <person name="Kohler A."/>
            <person name="Costa M.D."/>
            <person name="Nagy L.G."/>
            <person name="Floudas D."/>
            <person name="Copeland A."/>
            <person name="Barry K.W."/>
            <person name="Cichocki N."/>
            <person name="Veneault-Fourrey C."/>
            <person name="LaButti K."/>
            <person name="Lindquist E.A."/>
            <person name="Lipzen A."/>
            <person name="Lundell T."/>
            <person name="Morin E."/>
            <person name="Murat C."/>
            <person name="Sun H."/>
            <person name="Tunlid A."/>
            <person name="Henrissat B."/>
            <person name="Grigoriev I.V."/>
            <person name="Hibbett D.S."/>
            <person name="Martin F."/>
            <person name="Nordberg H.P."/>
            <person name="Cantor M.N."/>
            <person name="Hua S.X."/>
        </authorList>
    </citation>
    <scope>NUCLEOTIDE SEQUENCE [LARGE SCALE GENOMIC DNA]</scope>
    <source>
        <strain evidence="2 3">Marx 270</strain>
    </source>
</reference>
<protein>
    <submittedName>
        <fullName evidence="2">Uncharacterized protein</fullName>
    </submittedName>
</protein>
<gene>
    <name evidence="2" type="ORF">M404DRAFT_994243</name>
</gene>
<dbReference type="EMBL" id="KN831949">
    <property type="protein sequence ID" value="KIO11494.1"/>
    <property type="molecule type" value="Genomic_DNA"/>
</dbReference>
<reference evidence="3" key="2">
    <citation type="submission" date="2015-01" db="EMBL/GenBank/DDBJ databases">
        <title>Evolutionary Origins and Diversification of the Mycorrhizal Mutualists.</title>
        <authorList>
            <consortium name="DOE Joint Genome Institute"/>
            <consortium name="Mycorrhizal Genomics Consortium"/>
            <person name="Kohler A."/>
            <person name="Kuo A."/>
            <person name="Nagy L.G."/>
            <person name="Floudas D."/>
            <person name="Copeland A."/>
            <person name="Barry K.W."/>
            <person name="Cichocki N."/>
            <person name="Veneault-Fourrey C."/>
            <person name="LaButti K."/>
            <person name="Lindquist E.A."/>
            <person name="Lipzen A."/>
            <person name="Lundell T."/>
            <person name="Morin E."/>
            <person name="Murat C."/>
            <person name="Riley R."/>
            <person name="Ohm R."/>
            <person name="Sun H."/>
            <person name="Tunlid A."/>
            <person name="Henrissat B."/>
            <person name="Grigoriev I.V."/>
            <person name="Hibbett D.S."/>
            <person name="Martin F."/>
        </authorList>
    </citation>
    <scope>NUCLEOTIDE SEQUENCE [LARGE SCALE GENOMIC DNA]</scope>
    <source>
        <strain evidence="3">Marx 270</strain>
    </source>
</reference>
<keyword evidence="3" id="KW-1185">Reference proteome</keyword>
<accession>A0A0C3PS84</accession>
<sequence length="76" mass="8262">MTTSSSSACAATSAHPPSWLSRLYPLRQSAPFLRGILAILAYTILLVIFIAPFLFCGSFSPAFRIHTVFTSTLVLL</sequence>
<proteinExistence type="predicted"/>
<dbReference type="Proteomes" id="UP000054217">
    <property type="component" value="Unassembled WGS sequence"/>
</dbReference>
<dbReference type="HOGENOM" id="CLU_2655514_0_0_1"/>
<name>A0A0C3PS84_PISTI</name>